<reference evidence="1 2" key="1">
    <citation type="submission" date="2014-04" db="EMBL/GenBank/DDBJ databases">
        <title>Comparative Genomics of Cryptosporidium Species.</title>
        <authorList>
            <person name="Silva J.C."/>
            <person name="Su Q."/>
            <person name="Chalmers R."/>
            <person name="Chibucos M.C."/>
            <person name="Elwin K."/>
            <person name="Godinez A."/>
            <person name="Guo F."/>
            <person name="Huynh K."/>
            <person name="Orvis J."/>
            <person name="Ott S."/>
            <person name="Sadzewicz L."/>
            <person name="Sengamalay N."/>
            <person name="Shetty A."/>
            <person name="Sun M."/>
            <person name="Tallon L."/>
            <person name="Xiao L."/>
            <person name="Zhang H."/>
            <person name="Fraser C.M."/>
            <person name="Zhu G."/>
            <person name="Kissinger J."/>
            <person name="Widmer G."/>
        </authorList>
    </citation>
    <scope>NUCLEOTIDE SEQUENCE [LARGE SCALE GENOMIC DNA]</scope>
    <source>
        <strain evidence="1 2">UKMEL1</strain>
    </source>
</reference>
<comment type="caution">
    <text evidence="1">The sequence shown here is derived from an EMBL/GenBank/DDBJ whole genome shotgun (WGS) entry which is preliminary data.</text>
</comment>
<dbReference type="VEuPathDB" id="CryptoDB:CmeUKMEL1_09950"/>
<organism evidence="1 2">
    <name type="scientific">Cryptosporidium meleagridis</name>
    <dbReference type="NCBI Taxonomy" id="93969"/>
    <lineage>
        <taxon>Eukaryota</taxon>
        <taxon>Sar</taxon>
        <taxon>Alveolata</taxon>
        <taxon>Apicomplexa</taxon>
        <taxon>Conoidasida</taxon>
        <taxon>Coccidia</taxon>
        <taxon>Eucoccidiorida</taxon>
        <taxon>Eimeriorina</taxon>
        <taxon>Cryptosporidiidae</taxon>
        <taxon>Cryptosporidium</taxon>
    </lineage>
</organism>
<dbReference type="AlphaFoldDB" id="A0A2P4Z1Q9"/>
<evidence type="ECO:0000313" key="2">
    <source>
        <dbReference type="Proteomes" id="UP000236928"/>
    </source>
</evidence>
<proteinExistence type="predicted"/>
<name>A0A2P4Z1Q9_9CRYT</name>
<evidence type="ECO:0000313" key="1">
    <source>
        <dbReference type="EMBL" id="POM83949.1"/>
    </source>
</evidence>
<protein>
    <submittedName>
        <fullName evidence="1">Uncharacterized protein</fullName>
    </submittedName>
</protein>
<dbReference type="EMBL" id="JIBK01000030">
    <property type="protein sequence ID" value="POM83949.1"/>
    <property type="molecule type" value="Genomic_DNA"/>
</dbReference>
<dbReference type="Proteomes" id="UP000236928">
    <property type="component" value="Unassembled WGS sequence"/>
</dbReference>
<keyword evidence="2" id="KW-1185">Reference proteome</keyword>
<accession>A0A2P4Z1Q9</accession>
<sequence>MTYSVRHANYEADLYSGTLGPNKGSTKGIRRVRTIDLQNTKILAMIHEKDKTQNLNVIYNFEKSLNGCKGD</sequence>
<gene>
    <name evidence="1" type="ORF">CmeUKMEL1_09950</name>
</gene>